<evidence type="ECO:0000313" key="3">
    <source>
        <dbReference type="Proteomes" id="UP001597451"/>
    </source>
</evidence>
<dbReference type="InterPro" id="IPR029001">
    <property type="entry name" value="ITPase-like_fam"/>
</dbReference>
<protein>
    <submittedName>
        <fullName evidence="2">Non-canonical purine NTP pyrophosphatase</fullName>
        <ecNumber evidence="2">3.6.1.-</ecNumber>
    </submittedName>
</protein>
<accession>A0ABW5Q3G6</accession>
<proteinExistence type="predicted"/>
<name>A0ABW5Q3G6_9BACI</name>
<dbReference type="RefSeq" id="WP_379563189.1">
    <property type="nucleotide sequence ID" value="NZ_JBHUMX010000041.1"/>
</dbReference>
<dbReference type="Gene3D" id="3.90.950.10">
    <property type="match status" value="1"/>
</dbReference>
<evidence type="ECO:0000256" key="1">
    <source>
        <dbReference type="ARBA" id="ARBA00022801"/>
    </source>
</evidence>
<organism evidence="2 3">
    <name type="scientific">Oceanobacillus kapialis</name>
    <dbReference type="NCBI Taxonomy" id="481353"/>
    <lineage>
        <taxon>Bacteria</taxon>
        <taxon>Bacillati</taxon>
        <taxon>Bacillota</taxon>
        <taxon>Bacilli</taxon>
        <taxon>Bacillales</taxon>
        <taxon>Bacillaceae</taxon>
        <taxon>Oceanobacillus</taxon>
    </lineage>
</organism>
<keyword evidence="3" id="KW-1185">Reference proteome</keyword>
<dbReference type="Proteomes" id="UP001597451">
    <property type="component" value="Unassembled WGS sequence"/>
</dbReference>
<gene>
    <name evidence="2" type="ORF">ACFSUN_15555</name>
</gene>
<dbReference type="GO" id="GO:0016787">
    <property type="term" value="F:hydrolase activity"/>
    <property type="evidence" value="ECO:0007669"/>
    <property type="project" value="UniProtKB-KW"/>
</dbReference>
<comment type="caution">
    <text evidence="2">The sequence shown here is derived from an EMBL/GenBank/DDBJ whole genome shotgun (WGS) entry which is preliminary data.</text>
</comment>
<dbReference type="SUPFAM" id="SSF52972">
    <property type="entry name" value="ITPase-like"/>
    <property type="match status" value="1"/>
</dbReference>
<dbReference type="EMBL" id="JBHUMX010000041">
    <property type="protein sequence ID" value="MFD2630202.1"/>
    <property type="molecule type" value="Genomic_DNA"/>
</dbReference>
<dbReference type="Pfam" id="PF01725">
    <property type="entry name" value="Ham1p_like"/>
    <property type="match status" value="1"/>
</dbReference>
<dbReference type="EC" id="3.6.1.-" evidence="2"/>
<keyword evidence="1 2" id="KW-0378">Hydrolase</keyword>
<dbReference type="InterPro" id="IPR002637">
    <property type="entry name" value="RdgB/HAM1"/>
</dbReference>
<dbReference type="CDD" id="cd00515">
    <property type="entry name" value="HAM1"/>
    <property type="match status" value="1"/>
</dbReference>
<evidence type="ECO:0000313" key="2">
    <source>
        <dbReference type="EMBL" id="MFD2630202.1"/>
    </source>
</evidence>
<reference evidence="3" key="1">
    <citation type="journal article" date="2019" name="Int. J. Syst. Evol. Microbiol.">
        <title>The Global Catalogue of Microorganisms (GCM) 10K type strain sequencing project: providing services to taxonomists for standard genome sequencing and annotation.</title>
        <authorList>
            <consortium name="The Broad Institute Genomics Platform"/>
            <consortium name="The Broad Institute Genome Sequencing Center for Infectious Disease"/>
            <person name="Wu L."/>
            <person name="Ma J."/>
        </authorList>
    </citation>
    <scope>NUCLEOTIDE SEQUENCE [LARGE SCALE GENOMIC DNA]</scope>
    <source>
        <strain evidence="3">TISTR 1858</strain>
    </source>
</reference>
<sequence length="196" mass="21390">MKLVMATWNKTKLKQMEQAFRQIPLKVTSLAKRIEDIEETALTFKGNALLKVEAATQYYGNDIIIGEDSGLSIDALGGFPGVRTARFSPGNDGDRAQQLVERLSGVPLSKRSAKFTSAVAIAFPDGAHQYSQGVMGGWIAKKAPATISGYGDIFLLSDGKVLSEHDPALISAYDHRQVALFQAKQYILEWLEGKSL</sequence>